<dbReference type="AlphaFoldDB" id="A0A1H0UWA7"/>
<evidence type="ECO:0000313" key="2">
    <source>
        <dbReference type="EMBL" id="SDP70345.1"/>
    </source>
</evidence>
<dbReference type="Pfam" id="PF14147">
    <property type="entry name" value="Spore_YhaL"/>
    <property type="match status" value="1"/>
</dbReference>
<dbReference type="EMBL" id="FNJU01000005">
    <property type="protein sequence ID" value="SDP70345.1"/>
    <property type="molecule type" value="Genomic_DNA"/>
</dbReference>
<dbReference type="Proteomes" id="UP000199159">
    <property type="component" value="Unassembled WGS sequence"/>
</dbReference>
<evidence type="ECO:0000313" key="3">
    <source>
        <dbReference type="Proteomes" id="UP000199159"/>
    </source>
</evidence>
<keyword evidence="1" id="KW-1133">Transmembrane helix</keyword>
<dbReference type="RefSeq" id="WP_090854591.1">
    <property type="nucleotide sequence ID" value="NZ_FNJU01000005.1"/>
</dbReference>
<keyword evidence="1" id="KW-0472">Membrane</keyword>
<accession>A0A1H0UWA7</accession>
<reference evidence="3" key="1">
    <citation type="submission" date="2016-10" db="EMBL/GenBank/DDBJ databases">
        <authorList>
            <person name="Varghese N."/>
            <person name="Submissions S."/>
        </authorList>
    </citation>
    <scope>NUCLEOTIDE SEQUENCE [LARGE SCALE GENOMIC DNA]</scope>
    <source>
        <strain evidence="3">IBRC-M10078</strain>
    </source>
</reference>
<proteinExistence type="predicted"/>
<dbReference type="InterPro" id="IPR025428">
    <property type="entry name" value="Spore_YhaL"/>
</dbReference>
<organism evidence="2 3">
    <name type="scientific">Litchfieldia salsa</name>
    <dbReference type="NCBI Taxonomy" id="930152"/>
    <lineage>
        <taxon>Bacteria</taxon>
        <taxon>Bacillati</taxon>
        <taxon>Bacillota</taxon>
        <taxon>Bacilli</taxon>
        <taxon>Bacillales</taxon>
        <taxon>Bacillaceae</taxon>
        <taxon>Litchfieldia</taxon>
    </lineage>
</organism>
<protein>
    <submittedName>
        <fullName evidence="2">Sporulation protein YhaL</fullName>
    </submittedName>
</protein>
<keyword evidence="1" id="KW-0812">Transmembrane</keyword>
<gene>
    <name evidence="2" type="ORF">SAMN05216565_105207</name>
</gene>
<feature type="transmembrane region" description="Helical" evidence="1">
    <location>
        <begin position="6"/>
        <end position="24"/>
    </location>
</feature>
<keyword evidence="3" id="KW-1185">Reference proteome</keyword>
<name>A0A1H0UWA7_9BACI</name>
<dbReference type="OrthoDB" id="2454520at2"/>
<dbReference type="STRING" id="930152.SAMN05216565_105207"/>
<evidence type="ECO:0000256" key="1">
    <source>
        <dbReference type="SAM" id="Phobius"/>
    </source>
</evidence>
<sequence length="66" mass="7931">MLFTTPWWIYLALVGIVFSAYMIVRTSKEEKQVEDSFIEREGQVYIDRINNEKELRKSEIKKVETM</sequence>